<dbReference type="RefSeq" id="WP_348386597.1">
    <property type="nucleotide sequence ID" value="NZ_CP134146.1"/>
</dbReference>
<dbReference type="InterPro" id="IPR010281">
    <property type="entry name" value="DUF885"/>
</dbReference>
<gene>
    <name evidence="2" type="ORF">RI845_13040</name>
</gene>
<evidence type="ECO:0000313" key="2">
    <source>
        <dbReference type="EMBL" id="WNC67438.1"/>
    </source>
</evidence>
<dbReference type="PANTHER" id="PTHR33361:SF16">
    <property type="entry name" value="DUF885 DOMAIN-CONTAINING PROTEIN"/>
    <property type="match status" value="1"/>
</dbReference>
<evidence type="ECO:0000313" key="3">
    <source>
        <dbReference type="Proteomes" id="UP001248581"/>
    </source>
</evidence>
<dbReference type="PROSITE" id="PS51257">
    <property type="entry name" value="PROKAR_LIPOPROTEIN"/>
    <property type="match status" value="1"/>
</dbReference>
<feature type="compositionally biased region" description="Polar residues" evidence="1">
    <location>
        <begin position="31"/>
        <end position="44"/>
    </location>
</feature>
<accession>A0ABY9TGP7</accession>
<keyword evidence="3" id="KW-1185">Reference proteome</keyword>
<reference evidence="3" key="1">
    <citation type="submission" date="2023-09" db="EMBL/GenBank/DDBJ databases">
        <authorList>
            <person name="Zhang C."/>
        </authorList>
    </citation>
    <scope>NUCLEOTIDE SEQUENCE [LARGE SCALE GENOMIC DNA]</scope>
    <source>
        <strain evidence="3">SQ345</strain>
    </source>
</reference>
<proteinExistence type="predicted"/>
<name>A0ABY9TGP7_9GAMM</name>
<organism evidence="2 3">
    <name type="scientific">Thalassotalea nanhaiensis</name>
    <dbReference type="NCBI Taxonomy" id="3065648"/>
    <lineage>
        <taxon>Bacteria</taxon>
        <taxon>Pseudomonadati</taxon>
        <taxon>Pseudomonadota</taxon>
        <taxon>Gammaproteobacteria</taxon>
        <taxon>Alteromonadales</taxon>
        <taxon>Colwelliaceae</taxon>
        <taxon>Thalassotalea</taxon>
    </lineage>
</organism>
<dbReference type="Proteomes" id="UP001248581">
    <property type="component" value="Chromosome"/>
</dbReference>
<evidence type="ECO:0000256" key="1">
    <source>
        <dbReference type="SAM" id="MobiDB-lite"/>
    </source>
</evidence>
<dbReference type="Pfam" id="PF05960">
    <property type="entry name" value="DUF885"/>
    <property type="match status" value="1"/>
</dbReference>
<dbReference type="EMBL" id="CP134146">
    <property type="protein sequence ID" value="WNC67438.1"/>
    <property type="molecule type" value="Genomic_DNA"/>
</dbReference>
<dbReference type="PANTHER" id="PTHR33361">
    <property type="entry name" value="GLR0591 PROTEIN"/>
    <property type="match status" value="1"/>
</dbReference>
<sequence>MQKIIPLLGITVLLGACQPAADSVEAKKPTTETSVAQTEQSPQTETERLNEWFAAKHEAQLQMSPIWMTFLGRKEMYDQIDDMSEAEEKRQLQWQADNVAELKKNFDYNLLTDEAKLSYDIWVYQYERDAEGEQFRENGYVFTQMQGIQAFAAQFLISFHKVDTEEDMHAYNKRIAGISTAINTLLERAQKRAEKGVRPPRFAYEGVIEQAQNLITGAPFDKQNQDSALWADANRKVNALLEAKTIEQATADKLLADSKQALMNNFLPSYQALVAWFKEDISNTDEIATGVGKQPNGEAFYNFRLKTNTTTSLTADEIHQIGLSEVARLTSEMEAIKTKVGFEGSLQEFFKHVDKGEQFYYPNTDEGRQGYITDTETYLAFINEQLPKYFGILPKADLVVKRVEAFREQDGAAQHYNAGTPDGSRPGVYYAHLSDMSAMPKNEMEAIAYHEGNPGHHMQISIAQELTSVPEFRTQAGFTAYSEGWGLYSELLAKEMGAYQDDYSDFGRLVTEIWRAVRLVVDTGLHSKGWTEDEAVAYFKSKTPVPEEAVVSEVRRYIVWPGQATAYKIGMLKILELRKNAKTALGDKFDIRGFHDTILGGGAMPLDLLERRVNTWVASQK</sequence>
<protein>
    <submittedName>
        <fullName evidence="2">DUF885 domain-containing protein</fullName>
    </submittedName>
</protein>
<feature type="region of interest" description="Disordered" evidence="1">
    <location>
        <begin position="24"/>
        <end position="44"/>
    </location>
</feature>